<evidence type="ECO:0000313" key="2">
    <source>
        <dbReference type="Proteomes" id="UP000011718"/>
    </source>
</evidence>
<dbReference type="EMBL" id="CP004144">
    <property type="protein sequence ID" value="AGF98654.1"/>
    <property type="molecule type" value="Genomic_DNA"/>
</dbReference>
<dbReference type="Proteomes" id="UP000011718">
    <property type="component" value="Chromosome"/>
</dbReference>
<gene>
    <name evidence="1" type="ORF">MmTuc01_3405</name>
</gene>
<dbReference type="KEGG" id="mmaz:MmTuc01_3405"/>
<dbReference type="HOGENOM" id="CLU_3057147_0_0_2"/>
<dbReference type="BioCyc" id="MMAZ1236903:G139K-3243-MONOMER"/>
<dbReference type="AlphaFoldDB" id="M1QNP5"/>
<organism evidence="1 2">
    <name type="scientific">Methanosarcina mazei Tuc01</name>
    <dbReference type="NCBI Taxonomy" id="1236903"/>
    <lineage>
        <taxon>Archaea</taxon>
        <taxon>Methanobacteriati</taxon>
        <taxon>Methanobacteriota</taxon>
        <taxon>Stenosarchaea group</taxon>
        <taxon>Methanomicrobia</taxon>
        <taxon>Methanosarcinales</taxon>
        <taxon>Methanosarcinaceae</taxon>
        <taxon>Methanosarcina</taxon>
    </lineage>
</organism>
<accession>M1QNP5</accession>
<sequence length="53" mass="6050">MFGGEERTTGKKRLLSFPVVISLAQERIVRTVQQKIFSQEIWTKSGPSPFVLK</sequence>
<reference evidence="1 2" key="1">
    <citation type="journal article" date="2013" name="Genome Announc.">
        <title>Complete Genome of a Methanosarcina mazei Strain Isolated from Sediment Samples from an Amazonian Flooded Area.</title>
        <authorList>
            <person name="Assis das Gracas D."/>
            <person name="Thiago Juca Ramos R."/>
            <person name="Vieira Araujo A.C."/>
            <person name="Zahlouth R."/>
            <person name="Ribeiro Carneiro A."/>
            <person name="Souza Lopes T."/>
            <person name="Azevedo Barauna R."/>
            <person name="Azevedo V."/>
            <person name="Cruz Schneider M.P."/>
            <person name="Pellizari V.H."/>
            <person name="Silva A."/>
        </authorList>
    </citation>
    <scope>NUCLEOTIDE SEQUENCE [LARGE SCALE GENOMIC DNA]</scope>
    <source>
        <strain evidence="1 2">Tuc01</strain>
    </source>
</reference>
<name>M1QNP5_METMZ</name>
<protein>
    <submittedName>
        <fullName evidence="1">Uncharacterized protein</fullName>
    </submittedName>
</protein>
<evidence type="ECO:0000313" key="1">
    <source>
        <dbReference type="EMBL" id="AGF98654.1"/>
    </source>
</evidence>
<proteinExistence type="predicted"/>